<dbReference type="RefSeq" id="WP_270076503.1">
    <property type="nucleotide sequence ID" value="NZ_CP115174.1"/>
</dbReference>
<sequence length="374" mass="40499">MSRAPTATGPRHPHDRAGRRLASLDLLRGLTVLGMIIVNSTAGVSRRDGPVFPLLLHAEWAGFTIADSIFPAFILMVGVSIAISSRGLPETSRILVRAGRLVLLGLFLSNMFWLYDNETYHLRLPGVLQRIGIAYAVVALVYPRTGWRARAALAAGLLLAYWPLCLLPSPDGLPTDLWVPGHNFVSWFDRAVLGGARFVLGPQGYDPEGLLSTLPTIAEALIGTLIGDFLRRGLAPRAAARLMALAGAASILVGIGWGWLFPIAKNLWTSPFVLVSSGIALLVLAALHMLYDRGDAPVRKGGLLGPFGRNAIAAYTLHEVTAFILTSDALQWPFHQLAPMVGTRIAALAPVLLFTALVWWPIAAMDRRGWYLKI</sequence>
<feature type="transmembrane region" description="Helical" evidence="1">
    <location>
        <begin position="94"/>
        <end position="115"/>
    </location>
</feature>
<feature type="transmembrane region" description="Helical" evidence="1">
    <location>
        <begin position="127"/>
        <end position="144"/>
    </location>
</feature>
<feature type="transmembrane region" description="Helical" evidence="1">
    <location>
        <begin position="345"/>
        <end position="364"/>
    </location>
</feature>
<proteinExistence type="predicted"/>
<dbReference type="EMBL" id="CP115174">
    <property type="protein sequence ID" value="WBO21855.1"/>
    <property type="molecule type" value="Genomic_DNA"/>
</dbReference>
<keyword evidence="1" id="KW-0472">Membrane</keyword>
<feature type="domain" description="Heparan-alpha-glucosaminide N-acetyltransferase catalytic" evidence="2">
    <location>
        <begin position="20"/>
        <end position="256"/>
    </location>
</feature>
<feature type="transmembrane region" description="Helical" evidence="1">
    <location>
        <begin position="272"/>
        <end position="291"/>
    </location>
</feature>
<accession>A0ABY7NM16</accession>
<dbReference type="InterPro" id="IPR012429">
    <property type="entry name" value="HGSNAT_cat"/>
</dbReference>
<feature type="transmembrane region" description="Helical" evidence="1">
    <location>
        <begin position="242"/>
        <end position="260"/>
    </location>
</feature>
<feature type="transmembrane region" description="Helical" evidence="1">
    <location>
        <begin position="60"/>
        <end position="82"/>
    </location>
</feature>
<gene>
    <name evidence="3" type="ORF">PBT88_17060</name>
</gene>
<organism evidence="3 4">
    <name type="scientific">Sphingomonas abietis</name>
    <dbReference type="NCBI Taxonomy" id="3012344"/>
    <lineage>
        <taxon>Bacteria</taxon>
        <taxon>Pseudomonadati</taxon>
        <taxon>Pseudomonadota</taxon>
        <taxon>Alphaproteobacteria</taxon>
        <taxon>Sphingomonadales</taxon>
        <taxon>Sphingomonadaceae</taxon>
        <taxon>Sphingomonas</taxon>
    </lineage>
</organism>
<name>A0ABY7NM16_9SPHN</name>
<dbReference type="Pfam" id="PF07786">
    <property type="entry name" value="HGSNAT_cat"/>
    <property type="match status" value="1"/>
</dbReference>
<keyword evidence="4" id="KW-1185">Reference proteome</keyword>
<protein>
    <submittedName>
        <fullName evidence="3">Heparan-alpha-glucosaminide N-acetyltransferase domain-containing protein</fullName>
    </submittedName>
</protein>
<evidence type="ECO:0000259" key="2">
    <source>
        <dbReference type="Pfam" id="PF07786"/>
    </source>
</evidence>
<feature type="transmembrane region" description="Helical" evidence="1">
    <location>
        <begin position="303"/>
        <end position="325"/>
    </location>
</feature>
<evidence type="ECO:0000313" key="3">
    <source>
        <dbReference type="EMBL" id="WBO21855.1"/>
    </source>
</evidence>
<dbReference type="PANTHER" id="PTHR31061:SF24">
    <property type="entry name" value="LD22376P"/>
    <property type="match status" value="1"/>
</dbReference>
<keyword evidence="1" id="KW-1133">Transmembrane helix</keyword>
<evidence type="ECO:0000256" key="1">
    <source>
        <dbReference type="SAM" id="Phobius"/>
    </source>
</evidence>
<reference evidence="3 4" key="1">
    <citation type="submission" date="2022-12" db="EMBL/GenBank/DDBJ databases">
        <title>Sphingomonas abieness sp. nov., an endophytic bacterium isolated from Abies koreana.</title>
        <authorList>
            <person name="Jiang L."/>
            <person name="Lee J."/>
        </authorList>
    </citation>
    <scope>NUCLEOTIDE SEQUENCE [LARGE SCALE GENOMIC DNA]</scope>
    <source>
        <strain evidence="4">PAMB 00755</strain>
    </source>
</reference>
<evidence type="ECO:0000313" key="4">
    <source>
        <dbReference type="Proteomes" id="UP001210865"/>
    </source>
</evidence>
<feature type="transmembrane region" description="Helical" evidence="1">
    <location>
        <begin position="21"/>
        <end position="40"/>
    </location>
</feature>
<keyword evidence="1" id="KW-0812">Transmembrane</keyword>
<dbReference type="Proteomes" id="UP001210865">
    <property type="component" value="Chromosome"/>
</dbReference>
<dbReference type="PANTHER" id="PTHR31061">
    <property type="entry name" value="LD22376P"/>
    <property type="match status" value="1"/>
</dbReference>